<organism evidence="1 2">
    <name type="scientific">Marinoscillum luteum</name>
    <dbReference type="NCBI Taxonomy" id="861051"/>
    <lineage>
        <taxon>Bacteria</taxon>
        <taxon>Pseudomonadati</taxon>
        <taxon>Bacteroidota</taxon>
        <taxon>Cytophagia</taxon>
        <taxon>Cytophagales</taxon>
        <taxon>Reichenbachiellaceae</taxon>
        <taxon>Marinoscillum</taxon>
    </lineage>
</organism>
<evidence type="ECO:0000313" key="1">
    <source>
        <dbReference type="EMBL" id="MFH6983634.1"/>
    </source>
</evidence>
<sequence length="391" mass="45437">MKTNVQEVRPEGRVITKKEIHETEGMEAVYNYLLYDMKRIKLTQFADRHFEGLKHYNDKLMRRLEIANLQKLIGTWVSFSRVYADGDLSSFRWTVTQNENKFEVLREGGEGLYKGTVKVGHDYVSFVLTQNGIIGEDFIDLVSTGKRKHLMALMDHKTIIKGLTTTIVRENSDVHPVATREIMIKLSDEPIKLKTGDQRGRPTLEDIRELFASSQLQALEVERLIQIIREFIENGNERIYANLNINKSMVEANERFFGRYYVYYIDSITDTFHRFYLNVDKNRDVEGILLVEDKSKGFREDIYAGKVSYENNQFVIIQASSSLRPVAITFKRMSESGGYLTTYNKDAAPVVSKVILKRIHEDQINLKDWARNDQKEIEDKLREGSYLVFNS</sequence>
<comment type="caution">
    <text evidence="1">The sequence shown here is derived from an EMBL/GenBank/DDBJ whole genome shotgun (WGS) entry which is preliminary data.</text>
</comment>
<dbReference type="RefSeq" id="WP_395417180.1">
    <property type="nucleotide sequence ID" value="NZ_JBIPKE010000015.1"/>
</dbReference>
<evidence type="ECO:0000313" key="2">
    <source>
        <dbReference type="Proteomes" id="UP001610063"/>
    </source>
</evidence>
<dbReference type="Proteomes" id="UP001610063">
    <property type="component" value="Unassembled WGS sequence"/>
</dbReference>
<proteinExistence type="predicted"/>
<gene>
    <name evidence="1" type="ORF">ACHKAR_09300</name>
</gene>
<protein>
    <submittedName>
        <fullName evidence="1">Uncharacterized protein</fullName>
    </submittedName>
</protein>
<accession>A0ABW7NA53</accession>
<keyword evidence="2" id="KW-1185">Reference proteome</keyword>
<reference evidence="1 2" key="1">
    <citation type="journal article" date="2013" name="Int. J. Syst. Evol. Microbiol.">
        <title>Marinoscillum luteum sp. nov., isolated from marine sediment.</title>
        <authorList>
            <person name="Cha I.T."/>
            <person name="Park S.J."/>
            <person name="Kim S.J."/>
            <person name="Kim J.G."/>
            <person name="Jung M.Y."/>
            <person name="Shin K.S."/>
            <person name="Kwon K.K."/>
            <person name="Yang S.H."/>
            <person name="Seo Y.S."/>
            <person name="Rhee S.K."/>
        </authorList>
    </citation>
    <scope>NUCLEOTIDE SEQUENCE [LARGE SCALE GENOMIC DNA]</scope>
    <source>
        <strain evidence="1 2">KCTC 23939</strain>
    </source>
</reference>
<name>A0ABW7NA53_9BACT</name>
<dbReference type="EMBL" id="JBIPKE010000015">
    <property type="protein sequence ID" value="MFH6983634.1"/>
    <property type="molecule type" value="Genomic_DNA"/>
</dbReference>